<proteinExistence type="predicted"/>
<evidence type="ECO:0000259" key="1">
    <source>
        <dbReference type="Pfam" id="PF13020"/>
    </source>
</evidence>
<dbReference type="RefSeq" id="WP_012895029.1">
    <property type="nucleotide sequence ID" value="NC_013595.1"/>
</dbReference>
<accession>D2B466</accession>
<dbReference type="Proteomes" id="UP000002029">
    <property type="component" value="Chromosome"/>
</dbReference>
<evidence type="ECO:0000313" key="3">
    <source>
        <dbReference type="Proteomes" id="UP000002029"/>
    </source>
</evidence>
<dbReference type="AlphaFoldDB" id="D2B466"/>
<evidence type="ECO:0000313" key="2">
    <source>
        <dbReference type="EMBL" id="ACZ91300.1"/>
    </source>
</evidence>
<feature type="domain" description="Protein NO VEIN C-terminal" evidence="1">
    <location>
        <begin position="10"/>
        <end position="94"/>
    </location>
</feature>
<sequence>MPEIVSNRAVEQAAIEYVIAREREEGRLARDTRGTGAAADVDSPPRTIEVKAYGRSARGTDLWLEVRQIEEARRNPDFYIYVVENVRQGSPELFTLKVLGGQRLVHLIQRAKEQRYYTVPWPVADYDAG</sequence>
<dbReference type="InterPro" id="IPR024975">
    <property type="entry name" value="NOV_C"/>
</dbReference>
<keyword evidence="3" id="KW-1185">Reference proteome</keyword>
<organism evidence="2 3">
    <name type="scientific">Streptosporangium roseum (strain ATCC 12428 / DSM 43021 / JCM 3005 / KCTC 9067 / NCIMB 10171 / NRRL 2505 / NI 9100)</name>
    <dbReference type="NCBI Taxonomy" id="479432"/>
    <lineage>
        <taxon>Bacteria</taxon>
        <taxon>Bacillati</taxon>
        <taxon>Actinomycetota</taxon>
        <taxon>Actinomycetes</taxon>
        <taxon>Streptosporangiales</taxon>
        <taxon>Streptosporangiaceae</taxon>
        <taxon>Streptosporangium</taxon>
    </lineage>
</organism>
<reference evidence="2 3" key="1">
    <citation type="journal article" date="2010" name="Stand. Genomic Sci.">
        <title>Complete genome sequence of Streptosporangium roseum type strain (NI 9100).</title>
        <authorList>
            <person name="Nolan M."/>
            <person name="Sikorski J."/>
            <person name="Jando M."/>
            <person name="Lucas S."/>
            <person name="Lapidus A."/>
            <person name="Glavina Del Rio T."/>
            <person name="Chen F."/>
            <person name="Tice H."/>
            <person name="Pitluck S."/>
            <person name="Cheng J.F."/>
            <person name="Chertkov O."/>
            <person name="Sims D."/>
            <person name="Meincke L."/>
            <person name="Brettin T."/>
            <person name="Han C."/>
            <person name="Detter J.C."/>
            <person name="Bruce D."/>
            <person name="Goodwin L."/>
            <person name="Land M."/>
            <person name="Hauser L."/>
            <person name="Chang Y.J."/>
            <person name="Jeffries C.D."/>
            <person name="Ivanova N."/>
            <person name="Mavromatis K."/>
            <person name="Mikhailova N."/>
            <person name="Chen A."/>
            <person name="Palaniappan K."/>
            <person name="Chain P."/>
            <person name="Rohde M."/>
            <person name="Goker M."/>
            <person name="Bristow J."/>
            <person name="Eisen J.A."/>
            <person name="Markowitz V."/>
            <person name="Hugenholtz P."/>
            <person name="Kyrpides N.C."/>
            <person name="Klenk H.P."/>
        </authorList>
    </citation>
    <scope>NUCLEOTIDE SEQUENCE [LARGE SCALE GENOMIC DNA]</scope>
    <source>
        <strain evidence="3">ATCC 12428 / DSM 43021 / JCM 3005 / NI 9100</strain>
    </source>
</reference>
<dbReference type="EMBL" id="CP001814">
    <property type="protein sequence ID" value="ACZ91300.1"/>
    <property type="molecule type" value="Genomic_DNA"/>
</dbReference>
<dbReference type="KEGG" id="sro:Sros_8658"/>
<dbReference type="Pfam" id="PF13020">
    <property type="entry name" value="NOV_C"/>
    <property type="match status" value="1"/>
</dbReference>
<dbReference type="eggNOG" id="ENOG5033J6I">
    <property type="taxonomic scope" value="Bacteria"/>
</dbReference>
<name>D2B466_STRRD</name>
<gene>
    <name evidence="2" type="ordered locus">Sros_8658</name>
</gene>
<protein>
    <recommendedName>
        <fullName evidence="1">Protein NO VEIN C-terminal domain-containing protein</fullName>
    </recommendedName>
</protein>
<dbReference type="HOGENOM" id="CLU_1947676_0_0_11"/>